<sequence length="319" mass="37081">MRRAARIVPGFYLVIAASLLLEMLFLPNSPNRLLRFLTALTFTGGFHYTTFFPVPELNGPLWSISFEVFSYILLPFFMTGLFYLGKRHTFRKALYYWFIVLLVIFGLNSLIQMYCQPDNINRGWQYGVVGGAKYWMPNYNPIGFFAHYIIGIFAAGFLVWFSKHQIIREKLAGFHFFDLLSLVGLFSFIMILWTQKTTPDFGFSWQNQPYYYPFLALSIGIVVATVPYSKIIGHILDNPFSRYTAKISFGIYIWHYIIMTLVMVFAAPNHIPSPLKDFSSWITIMGISLLLTYAIASLSWYYLEKPILDFAHQKFKHPK</sequence>
<keyword evidence="1" id="KW-0812">Transmembrane</keyword>
<reference evidence="3 4" key="1">
    <citation type="submission" date="2016-10" db="EMBL/GenBank/DDBJ databases">
        <authorList>
            <person name="de Groot N.N."/>
        </authorList>
    </citation>
    <scope>NUCLEOTIDE SEQUENCE [LARGE SCALE GENOMIC DNA]</scope>
    <source>
        <strain evidence="3 4">DSM 2179</strain>
    </source>
</reference>
<dbReference type="GO" id="GO:0016020">
    <property type="term" value="C:membrane"/>
    <property type="evidence" value="ECO:0007669"/>
    <property type="project" value="TreeGrafter"/>
</dbReference>
<feature type="transmembrane region" description="Helical" evidence="1">
    <location>
        <begin position="280"/>
        <end position="303"/>
    </location>
</feature>
<feature type="transmembrane region" description="Helical" evidence="1">
    <location>
        <begin position="142"/>
        <end position="161"/>
    </location>
</feature>
<feature type="transmembrane region" description="Helical" evidence="1">
    <location>
        <begin position="210"/>
        <end position="228"/>
    </location>
</feature>
<protein>
    <submittedName>
        <fullName evidence="3">Peptidoglycan/LPS O-acetylase OafA/YrhL, contains acyltransferase and SGNH-hydrolase domains</fullName>
    </submittedName>
</protein>
<evidence type="ECO:0000259" key="2">
    <source>
        <dbReference type="Pfam" id="PF01757"/>
    </source>
</evidence>
<proteinExistence type="predicted"/>
<dbReference type="STRING" id="84035.SAMN05660742_1244"/>
<evidence type="ECO:0000313" key="4">
    <source>
        <dbReference type="Proteomes" id="UP000199662"/>
    </source>
</evidence>
<feature type="transmembrane region" description="Helical" evidence="1">
    <location>
        <begin position="6"/>
        <end position="26"/>
    </location>
</feature>
<dbReference type="PANTHER" id="PTHR23028">
    <property type="entry name" value="ACETYLTRANSFERASE"/>
    <property type="match status" value="1"/>
</dbReference>
<feature type="transmembrane region" description="Helical" evidence="1">
    <location>
        <begin position="173"/>
        <end position="194"/>
    </location>
</feature>
<dbReference type="EMBL" id="FNZK01000024">
    <property type="protein sequence ID" value="SEJ91685.1"/>
    <property type="molecule type" value="Genomic_DNA"/>
</dbReference>
<dbReference type="InterPro" id="IPR002656">
    <property type="entry name" value="Acyl_transf_3_dom"/>
</dbReference>
<keyword evidence="4" id="KW-1185">Reference proteome</keyword>
<keyword evidence="3" id="KW-0378">Hydrolase</keyword>
<dbReference type="GO" id="GO:0016787">
    <property type="term" value="F:hydrolase activity"/>
    <property type="evidence" value="ECO:0007669"/>
    <property type="project" value="UniProtKB-KW"/>
</dbReference>
<dbReference type="InterPro" id="IPR050879">
    <property type="entry name" value="Acyltransferase_3"/>
</dbReference>
<accession>A0A1H7D0R0</accession>
<feature type="transmembrane region" description="Helical" evidence="1">
    <location>
        <begin position="249"/>
        <end position="268"/>
    </location>
</feature>
<feature type="transmembrane region" description="Helical" evidence="1">
    <location>
        <begin position="33"/>
        <end position="54"/>
    </location>
</feature>
<gene>
    <name evidence="3" type="ORF">SAMN05660742_1244</name>
</gene>
<keyword evidence="3" id="KW-0012">Acyltransferase</keyword>
<dbReference type="GO" id="GO:0000271">
    <property type="term" value="P:polysaccharide biosynthetic process"/>
    <property type="evidence" value="ECO:0007669"/>
    <property type="project" value="TreeGrafter"/>
</dbReference>
<keyword evidence="1" id="KW-0472">Membrane</keyword>
<dbReference type="Pfam" id="PF01757">
    <property type="entry name" value="Acyl_transf_3"/>
    <property type="match status" value="1"/>
</dbReference>
<keyword evidence="3" id="KW-0808">Transferase</keyword>
<feature type="transmembrane region" description="Helical" evidence="1">
    <location>
        <begin position="94"/>
        <end position="114"/>
    </location>
</feature>
<feature type="domain" description="Acyltransferase 3" evidence="2">
    <location>
        <begin position="2"/>
        <end position="296"/>
    </location>
</feature>
<organism evidence="3 4">
    <name type="scientific">Propionispira arboris</name>
    <dbReference type="NCBI Taxonomy" id="84035"/>
    <lineage>
        <taxon>Bacteria</taxon>
        <taxon>Bacillati</taxon>
        <taxon>Bacillota</taxon>
        <taxon>Negativicutes</taxon>
        <taxon>Selenomonadales</taxon>
        <taxon>Selenomonadaceae</taxon>
        <taxon>Propionispira</taxon>
    </lineage>
</organism>
<evidence type="ECO:0000256" key="1">
    <source>
        <dbReference type="SAM" id="Phobius"/>
    </source>
</evidence>
<feature type="transmembrane region" description="Helical" evidence="1">
    <location>
        <begin position="60"/>
        <end position="82"/>
    </location>
</feature>
<evidence type="ECO:0000313" key="3">
    <source>
        <dbReference type="EMBL" id="SEJ91685.1"/>
    </source>
</evidence>
<dbReference type="AlphaFoldDB" id="A0A1H7D0R0"/>
<keyword evidence="1" id="KW-1133">Transmembrane helix</keyword>
<dbReference type="GO" id="GO:0016747">
    <property type="term" value="F:acyltransferase activity, transferring groups other than amino-acyl groups"/>
    <property type="evidence" value="ECO:0007669"/>
    <property type="project" value="InterPro"/>
</dbReference>
<dbReference type="PANTHER" id="PTHR23028:SF53">
    <property type="entry name" value="ACYL_TRANSF_3 DOMAIN-CONTAINING PROTEIN"/>
    <property type="match status" value="1"/>
</dbReference>
<dbReference type="Proteomes" id="UP000199662">
    <property type="component" value="Unassembled WGS sequence"/>
</dbReference>
<name>A0A1H7D0R0_9FIRM</name>